<dbReference type="Gene3D" id="3.60.10.10">
    <property type="entry name" value="Endonuclease/exonuclease/phosphatase"/>
    <property type="match status" value="2"/>
</dbReference>
<dbReference type="OMA" id="RAACSMG"/>
<dbReference type="InterPro" id="IPR005135">
    <property type="entry name" value="Endo/exonuclease/phosphatase"/>
</dbReference>
<dbReference type="STRING" id="105231.A0A0U9HSR7"/>
<dbReference type="InterPro" id="IPR050410">
    <property type="entry name" value="CCR4/nocturin_mRNA_transcr"/>
</dbReference>
<feature type="region of interest" description="Disordered" evidence="1">
    <location>
        <begin position="182"/>
        <end position="208"/>
    </location>
</feature>
<reference evidence="3 4" key="1">
    <citation type="journal article" date="2014" name="Nat. Commun.">
        <title>Klebsormidium flaccidum genome reveals primary factors for plant terrestrial adaptation.</title>
        <authorList>
            <person name="Hori K."/>
            <person name="Maruyama F."/>
            <person name="Fujisawa T."/>
            <person name="Togashi T."/>
            <person name="Yamamoto N."/>
            <person name="Seo M."/>
            <person name="Sato S."/>
            <person name="Yamada T."/>
            <person name="Mori H."/>
            <person name="Tajima N."/>
            <person name="Moriyama T."/>
            <person name="Ikeuchi M."/>
            <person name="Watanabe M."/>
            <person name="Wada H."/>
            <person name="Kobayashi K."/>
            <person name="Saito M."/>
            <person name="Masuda T."/>
            <person name="Sasaki-Sekimoto Y."/>
            <person name="Mashiguchi K."/>
            <person name="Awai K."/>
            <person name="Shimojima M."/>
            <person name="Masuda S."/>
            <person name="Iwai M."/>
            <person name="Nobusawa T."/>
            <person name="Narise T."/>
            <person name="Kondo S."/>
            <person name="Saito H."/>
            <person name="Sato R."/>
            <person name="Murakawa M."/>
            <person name="Ihara Y."/>
            <person name="Oshima-Yamada Y."/>
            <person name="Ohtaka K."/>
            <person name="Satoh M."/>
            <person name="Sonobe K."/>
            <person name="Ishii M."/>
            <person name="Ohtani R."/>
            <person name="Kanamori-Sato M."/>
            <person name="Honoki R."/>
            <person name="Miyazaki D."/>
            <person name="Mochizuki H."/>
            <person name="Umetsu J."/>
            <person name="Higashi K."/>
            <person name="Shibata D."/>
            <person name="Kamiya Y."/>
            <person name="Sato N."/>
            <person name="Nakamura Y."/>
            <person name="Tabata S."/>
            <person name="Ida S."/>
            <person name="Kurokawa K."/>
            <person name="Ohta H."/>
        </authorList>
    </citation>
    <scope>NUCLEOTIDE SEQUENCE [LARGE SCALE GENOMIC DNA]</scope>
    <source>
        <strain evidence="3 4">NIES-2285</strain>
    </source>
</reference>
<evidence type="ECO:0000313" key="4">
    <source>
        <dbReference type="Proteomes" id="UP000054558"/>
    </source>
</evidence>
<dbReference type="SUPFAM" id="SSF56219">
    <property type="entry name" value="DNase I-like"/>
    <property type="match status" value="1"/>
</dbReference>
<feature type="domain" description="Endonuclease/exonuclease/phosphatase" evidence="2">
    <location>
        <begin position="79"/>
        <end position="184"/>
    </location>
</feature>
<dbReference type="Pfam" id="PF03372">
    <property type="entry name" value="Exo_endo_phos"/>
    <property type="match status" value="2"/>
</dbReference>
<name>A0A0U9HSR7_KLENI</name>
<gene>
    <name evidence="3" type="ORF">KFL_001130190</name>
</gene>
<dbReference type="Proteomes" id="UP000054558">
    <property type="component" value="Unassembled WGS sequence"/>
</dbReference>
<evidence type="ECO:0000313" key="3">
    <source>
        <dbReference type="EMBL" id="GAQ82500.1"/>
    </source>
</evidence>
<dbReference type="GO" id="GO:0003824">
    <property type="term" value="F:catalytic activity"/>
    <property type="evidence" value="ECO:0007669"/>
    <property type="project" value="InterPro"/>
</dbReference>
<feature type="region of interest" description="Disordered" evidence="1">
    <location>
        <begin position="258"/>
        <end position="295"/>
    </location>
</feature>
<feature type="compositionally biased region" description="Low complexity" evidence="1">
    <location>
        <begin position="267"/>
        <end position="279"/>
    </location>
</feature>
<dbReference type="EMBL" id="DF237062">
    <property type="protein sequence ID" value="GAQ82500.1"/>
    <property type="molecule type" value="Genomic_DNA"/>
</dbReference>
<organism evidence="3 4">
    <name type="scientific">Klebsormidium nitens</name>
    <name type="common">Green alga</name>
    <name type="synonym">Ulothrix nitens</name>
    <dbReference type="NCBI Taxonomy" id="105231"/>
    <lineage>
        <taxon>Eukaryota</taxon>
        <taxon>Viridiplantae</taxon>
        <taxon>Streptophyta</taxon>
        <taxon>Klebsormidiophyceae</taxon>
        <taxon>Klebsormidiales</taxon>
        <taxon>Klebsormidiaceae</taxon>
        <taxon>Klebsormidium</taxon>
    </lineage>
</organism>
<dbReference type="AlphaFoldDB" id="A0A0U9HSR7"/>
<dbReference type="GO" id="GO:0003730">
    <property type="term" value="F:mRNA 3'-UTR binding"/>
    <property type="evidence" value="ECO:0000318"/>
    <property type="project" value="GO_Central"/>
</dbReference>
<feature type="domain" description="Endonuclease/exonuclease/phosphatase" evidence="2">
    <location>
        <begin position="337"/>
        <end position="522"/>
    </location>
</feature>
<evidence type="ECO:0000259" key="2">
    <source>
        <dbReference type="Pfam" id="PF03372"/>
    </source>
</evidence>
<accession>A0A0U9HSR7</accession>
<protein>
    <submittedName>
        <fullName evidence="3">CCR4-NOT transcription complex subunit 6</fullName>
    </submittedName>
</protein>
<keyword evidence="4" id="KW-1185">Reference proteome</keyword>
<sequence length="537" mass="58589">MQAAVSARAALRISRISRPYNVPRTVLLSRRLLAARPRSFSSSEGIQLQSSGAMKHGFESVRKGEDQDGTSEVFKLRIISYNILAQCYIKGELFPYAPKNSLKWKNRSQVLGQELLSFDADFICLQELDMFAEFFRPLMEQHGYACLYKQRPNRKNDGCGIFYRSDRFTLLQRRDVDFNDLVPEEESPQEPPSKMPRTSDGAVSDAGRASFEASVGTSVASQIIENDSASQNGAAVEPVGVAQTLGGLADRLIRTGNEAAGTSGSQPAASATHSAAPRADTSRGSGSAEGGDATKSGVKAVRLTGLAERLVKPEAKASGPPAKDFATAARFSKEHRLQRDCVAVMGAFRPVGGTKGTFVVANTHIYWDPQWIDVKLAQAEYLLYSLSNFLDSLSEGARGSVPAMLCGDFNSQPGDRVYRYITSAKLPEDTSTVEGKARKVDIESAANKLFVAPAPVRLFSAHERSGGEPPFTNFTPKFTGTLDYCFLTANMVPRLVGRKSTPDDTEKELGVGIPNQLYPSDHLPIGFDFEIERRSFR</sequence>
<dbReference type="OrthoDB" id="2866996at2759"/>
<proteinExistence type="predicted"/>
<dbReference type="InterPro" id="IPR036691">
    <property type="entry name" value="Endo/exonu/phosph_ase_sf"/>
</dbReference>
<evidence type="ECO:0000256" key="1">
    <source>
        <dbReference type="SAM" id="MobiDB-lite"/>
    </source>
</evidence>
<dbReference type="PANTHER" id="PTHR12121">
    <property type="entry name" value="CARBON CATABOLITE REPRESSOR PROTEIN 4"/>
    <property type="match status" value="1"/>
</dbReference>
<dbReference type="PANTHER" id="PTHR12121:SF68">
    <property type="entry name" value="CARBON CATABOLITE REPRESSOR PROTEIN 4 HOMOLOG 4-RELATED"/>
    <property type="match status" value="1"/>
</dbReference>